<comment type="subcellular location">
    <subcellularLocation>
        <location evidence="1">Secreted</location>
    </subcellularLocation>
</comment>
<keyword evidence="6" id="KW-1185">Reference proteome</keyword>
<dbReference type="PANTHER" id="PTHR11475:SF4">
    <property type="entry name" value="CHORION PEROXIDASE"/>
    <property type="match status" value="1"/>
</dbReference>
<dbReference type="PANTHER" id="PTHR11475">
    <property type="entry name" value="OXIDASE/PEROXIDASE"/>
    <property type="match status" value="1"/>
</dbReference>
<dbReference type="EMBL" id="CP036349">
    <property type="protein sequence ID" value="QDV75075.1"/>
    <property type="molecule type" value="Genomic_DNA"/>
</dbReference>
<dbReference type="GO" id="GO:0005576">
    <property type="term" value="C:extracellular region"/>
    <property type="evidence" value="ECO:0007669"/>
    <property type="project" value="UniProtKB-SubCell"/>
</dbReference>
<dbReference type="SUPFAM" id="SSF48113">
    <property type="entry name" value="Heme-dependent peroxidases"/>
    <property type="match status" value="1"/>
</dbReference>
<reference evidence="5 6" key="1">
    <citation type="submission" date="2019-02" db="EMBL/GenBank/DDBJ databases">
        <title>Deep-cultivation of Planctomycetes and their phenomic and genomic characterization uncovers novel biology.</title>
        <authorList>
            <person name="Wiegand S."/>
            <person name="Jogler M."/>
            <person name="Boedeker C."/>
            <person name="Pinto D."/>
            <person name="Vollmers J."/>
            <person name="Rivas-Marin E."/>
            <person name="Kohn T."/>
            <person name="Peeters S.H."/>
            <person name="Heuer A."/>
            <person name="Rast P."/>
            <person name="Oberbeckmann S."/>
            <person name="Bunk B."/>
            <person name="Jeske O."/>
            <person name="Meyerdierks A."/>
            <person name="Storesund J.E."/>
            <person name="Kallscheuer N."/>
            <person name="Luecker S."/>
            <person name="Lage O.M."/>
            <person name="Pohl T."/>
            <person name="Merkel B.J."/>
            <person name="Hornburger P."/>
            <person name="Mueller R.-W."/>
            <person name="Bruemmer F."/>
            <person name="Labrenz M."/>
            <person name="Spormann A.M."/>
            <person name="Op den Camp H."/>
            <person name="Overmann J."/>
            <person name="Amann R."/>
            <person name="Jetten M.S.M."/>
            <person name="Mascher T."/>
            <person name="Medema M.H."/>
            <person name="Devos D.P."/>
            <person name="Kaster A.-K."/>
            <person name="Ovreas L."/>
            <person name="Rohde M."/>
            <person name="Galperin M.Y."/>
            <person name="Jogler C."/>
        </authorList>
    </citation>
    <scope>NUCLEOTIDE SEQUENCE [LARGE SCALE GENOMIC DNA]</scope>
    <source>
        <strain evidence="5 6">Spa11</strain>
    </source>
</reference>
<dbReference type="PROSITE" id="PS50292">
    <property type="entry name" value="PEROXIDASE_3"/>
    <property type="match status" value="1"/>
</dbReference>
<dbReference type="GO" id="GO:0004601">
    <property type="term" value="F:peroxidase activity"/>
    <property type="evidence" value="ECO:0007669"/>
    <property type="project" value="UniProtKB-KW"/>
</dbReference>
<dbReference type="AlphaFoldDB" id="A0A518KBA4"/>
<keyword evidence="4" id="KW-0732">Signal</keyword>
<gene>
    <name evidence="5" type="ORF">Spa11_32840</name>
</gene>
<dbReference type="GO" id="GO:0020037">
    <property type="term" value="F:heme binding"/>
    <property type="evidence" value="ECO:0007669"/>
    <property type="project" value="InterPro"/>
</dbReference>
<dbReference type="Gene3D" id="1.10.640.10">
    <property type="entry name" value="Haem peroxidase domain superfamily, animal type"/>
    <property type="match status" value="1"/>
</dbReference>
<dbReference type="CDD" id="cd09822">
    <property type="entry name" value="peroxinectin_like_bacterial"/>
    <property type="match status" value="1"/>
</dbReference>
<accession>A0A518KBA4</accession>
<dbReference type="Pfam" id="PF03098">
    <property type="entry name" value="An_peroxidase"/>
    <property type="match status" value="1"/>
</dbReference>
<dbReference type="PRINTS" id="PR00457">
    <property type="entry name" value="ANPEROXIDASE"/>
</dbReference>
<evidence type="ECO:0000256" key="1">
    <source>
        <dbReference type="ARBA" id="ARBA00004613"/>
    </source>
</evidence>
<feature type="chain" id="PRO_5021972328" evidence="4">
    <location>
        <begin position="21"/>
        <end position="619"/>
    </location>
</feature>
<evidence type="ECO:0000313" key="6">
    <source>
        <dbReference type="Proteomes" id="UP000316426"/>
    </source>
</evidence>
<organism evidence="5 6">
    <name type="scientific">Botrimarina mediterranea</name>
    <dbReference type="NCBI Taxonomy" id="2528022"/>
    <lineage>
        <taxon>Bacteria</taxon>
        <taxon>Pseudomonadati</taxon>
        <taxon>Planctomycetota</taxon>
        <taxon>Planctomycetia</taxon>
        <taxon>Pirellulales</taxon>
        <taxon>Lacipirellulaceae</taxon>
        <taxon>Botrimarina</taxon>
    </lineage>
</organism>
<proteinExistence type="predicted"/>
<dbReference type="Proteomes" id="UP000316426">
    <property type="component" value="Chromosome"/>
</dbReference>
<keyword evidence="5" id="KW-0575">Peroxidase</keyword>
<dbReference type="GO" id="GO:0006979">
    <property type="term" value="P:response to oxidative stress"/>
    <property type="evidence" value="ECO:0007669"/>
    <property type="project" value="InterPro"/>
</dbReference>
<keyword evidence="2" id="KW-0964">Secreted</keyword>
<feature type="signal peptide" evidence="4">
    <location>
        <begin position="1"/>
        <end position="20"/>
    </location>
</feature>
<evidence type="ECO:0000256" key="2">
    <source>
        <dbReference type="ARBA" id="ARBA00022525"/>
    </source>
</evidence>
<name>A0A518KBA4_9BACT</name>
<sequence length="619" mass="65591" precursor="true">MRLHALGFFVLAFVPISAFAEVRTYDGTGNNVAIPTRGAAGTGMIRFGYSAEFLDSTGAMITDAQRANARDISNAIFAQSSSVKSMRGLSDFAWGWGQFVTHDIELLKTDNGPVINGFAPIAVNNPADVLAPGPIPFVRADFTTIPGRGGGRSPVNYVSSYLDGSVVYGSDATRAAALRDTGGKLLLDPSGLLPRNTAGLEVENNGPLPSTSMFLAGDIRANENPLLTSLQTVFAREHNRLVDAIAVQRPGLDDEGRYQLARQLVGAEIQAITYREFLPALIGGGTSTQNLDNHQYLSGLDSSVTNAFANAAFRLGHSQVSSDLTLVDETGVDSTLPLRNAFHNPALIDADPSLVDTFLRGAARQRSEEIDTLVVDDLRNALFGPPGSGGLDLAAINIQRGRDAGLPNYRNLKSSHGAGGVQTFSQITSDPELAEALATVYGNNLSNIDAWVGGLAEDHVAGGSVGRMFHAIIDSQFRRLRDGDRLFYTGVAAGLYIEGELDPLIRSLVDLDTVTLADIIQVNTGVTSLQDNVFFVPGFTDLAEGDLNGDGVVNAADYTLIRDGATSMTDDAMALFRTHYGYHLGAYPSSGGNRSVSVPEPTAAALLAAVAIATVSRRR</sequence>
<dbReference type="RefSeq" id="WP_145114052.1">
    <property type="nucleotide sequence ID" value="NZ_CP036349.1"/>
</dbReference>
<protein>
    <submittedName>
        <fullName evidence="5">Peroxidase</fullName>
    </submittedName>
</protein>
<dbReference type="InterPro" id="IPR010255">
    <property type="entry name" value="Haem_peroxidase_sf"/>
</dbReference>
<dbReference type="KEGG" id="bmei:Spa11_32840"/>
<evidence type="ECO:0000256" key="4">
    <source>
        <dbReference type="SAM" id="SignalP"/>
    </source>
</evidence>
<evidence type="ECO:0000313" key="5">
    <source>
        <dbReference type="EMBL" id="QDV75075.1"/>
    </source>
</evidence>
<keyword evidence="5" id="KW-0560">Oxidoreductase</keyword>
<dbReference type="InterPro" id="IPR019791">
    <property type="entry name" value="Haem_peroxidase_animal"/>
</dbReference>
<keyword evidence="3" id="KW-0325">Glycoprotein</keyword>
<evidence type="ECO:0000256" key="3">
    <source>
        <dbReference type="ARBA" id="ARBA00023180"/>
    </source>
</evidence>
<dbReference type="InterPro" id="IPR037120">
    <property type="entry name" value="Haem_peroxidase_sf_animal"/>
</dbReference>